<evidence type="ECO:0000256" key="3">
    <source>
        <dbReference type="ARBA" id="ARBA00023082"/>
    </source>
</evidence>
<dbReference type="RefSeq" id="WP_182704488.1">
    <property type="nucleotide sequence ID" value="NZ_JACJII010000001.1"/>
</dbReference>
<dbReference type="InterPro" id="IPR007627">
    <property type="entry name" value="RNA_pol_sigma70_r2"/>
</dbReference>
<dbReference type="PANTHER" id="PTHR43133:SF25">
    <property type="entry name" value="RNA POLYMERASE SIGMA FACTOR RFAY-RELATED"/>
    <property type="match status" value="1"/>
</dbReference>
<dbReference type="SUPFAM" id="SSF88946">
    <property type="entry name" value="Sigma2 domain of RNA polymerase sigma factors"/>
    <property type="match status" value="1"/>
</dbReference>
<dbReference type="InterPro" id="IPR039425">
    <property type="entry name" value="RNA_pol_sigma-70-like"/>
</dbReference>
<proteinExistence type="inferred from homology"/>
<sequence>MADRETAFEMMYAAAYEPILGYALRRCSSPEDAADVVAETFTVAWRRFEEIPSGDRARLWLYGVARRVLANHRRSQERHRLRTTSLRDEIATAAVDPTDTAAISQAFGRLSESDREVLSLVAWEGLDHTGLAMVLGCSTAAARVRLHRARKRLSRALRSAGVEYRPVTRPMNERSSLT</sequence>
<comment type="caution">
    <text evidence="7">The sequence shown here is derived from an EMBL/GenBank/DDBJ whole genome shotgun (WGS) entry which is preliminary data.</text>
</comment>
<dbReference type="InterPro" id="IPR014284">
    <property type="entry name" value="RNA_pol_sigma-70_dom"/>
</dbReference>
<evidence type="ECO:0000256" key="4">
    <source>
        <dbReference type="ARBA" id="ARBA00023163"/>
    </source>
</evidence>
<dbReference type="GO" id="GO:0003677">
    <property type="term" value="F:DNA binding"/>
    <property type="evidence" value="ECO:0007669"/>
    <property type="project" value="InterPro"/>
</dbReference>
<keyword evidence="4" id="KW-0804">Transcription</keyword>
<accession>A0A7W3MV39</accession>
<protein>
    <submittedName>
        <fullName evidence="7">RNA polymerase sigma-70 factor (ECF subfamily)</fullName>
    </submittedName>
</protein>
<dbReference type="Gene3D" id="1.10.1740.10">
    <property type="match status" value="1"/>
</dbReference>
<dbReference type="Pfam" id="PF04542">
    <property type="entry name" value="Sigma70_r2"/>
    <property type="match status" value="1"/>
</dbReference>
<dbReference type="InterPro" id="IPR036388">
    <property type="entry name" value="WH-like_DNA-bd_sf"/>
</dbReference>
<keyword evidence="3" id="KW-0731">Sigma factor</keyword>
<keyword evidence="8" id="KW-1185">Reference proteome</keyword>
<evidence type="ECO:0000259" key="5">
    <source>
        <dbReference type="Pfam" id="PF04542"/>
    </source>
</evidence>
<dbReference type="GO" id="GO:0006352">
    <property type="term" value="P:DNA-templated transcription initiation"/>
    <property type="evidence" value="ECO:0007669"/>
    <property type="project" value="InterPro"/>
</dbReference>
<dbReference type="PANTHER" id="PTHR43133">
    <property type="entry name" value="RNA POLYMERASE ECF-TYPE SIGMA FACTO"/>
    <property type="match status" value="1"/>
</dbReference>
<evidence type="ECO:0000256" key="1">
    <source>
        <dbReference type="ARBA" id="ARBA00010641"/>
    </source>
</evidence>
<evidence type="ECO:0000259" key="6">
    <source>
        <dbReference type="Pfam" id="PF08281"/>
    </source>
</evidence>
<dbReference type="InterPro" id="IPR013249">
    <property type="entry name" value="RNA_pol_sigma70_r4_t2"/>
</dbReference>
<name>A0A7W3MV39_9ACTN</name>
<feature type="domain" description="RNA polymerase sigma-70 region 2" evidence="5">
    <location>
        <begin position="12"/>
        <end position="78"/>
    </location>
</feature>
<reference evidence="7 8" key="1">
    <citation type="submission" date="2020-08" db="EMBL/GenBank/DDBJ databases">
        <title>Sequencing the genomes of 1000 actinobacteria strains.</title>
        <authorList>
            <person name="Klenk H.-P."/>
        </authorList>
    </citation>
    <scope>NUCLEOTIDE SEQUENCE [LARGE SCALE GENOMIC DNA]</scope>
    <source>
        <strain evidence="7 8">DSM 45823</strain>
    </source>
</reference>
<evidence type="ECO:0000256" key="2">
    <source>
        <dbReference type="ARBA" id="ARBA00023015"/>
    </source>
</evidence>
<evidence type="ECO:0000313" key="8">
    <source>
        <dbReference type="Proteomes" id="UP000539313"/>
    </source>
</evidence>
<keyword evidence="2" id="KW-0805">Transcription regulation</keyword>
<dbReference type="NCBIfam" id="TIGR02937">
    <property type="entry name" value="sigma70-ECF"/>
    <property type="match status" value="1"/>
</dbReference>
<dbReference type="AlphaFoldDB" id="A0A7W3MV39"/>
<dbReference type="EMBL" id="JACJII010000001">
    <property type="protein sequence ID" value="MBA9002471.1"/>
    <property type="molecule type" value="Genomic_DNA"/>
</dbReference>
<dbReference type="InterPro" id="IPR013324">
    <property type="entry name" value="RNA_pol_sigma_r3/r4-like"/>
</dbReference>
<evidence type="ECO:0000313" key="7">
    <source>
        <dbReference type="EMBL" id="MBA9002471.1"/>
    </source>
</evidence>
<organism evidence="7 8">
    <name type="scientific">Thermomonospora cellulosilytica</name>
    <dbReference type="NCBI Taxonomy" id="1411118"/>
    <lineage>
        <taxon>Bacteria</taxon>
        <taxon>Bacillati</taxon>
        <taxon>Actinomycetota</taxon>
        <taxon>Actinomycetes</taxon>
        <taxon>Streptosporangiales</taxon>
        <taxon>Thermomonosporaceae</taxon>
        <taxon>Thermomonospora</taxon>
    </lineage>
</organism>
<dbReference type="Pfam" id="PF08281">
    <property type="entry name" value="Sigma70_r4_2"/>
    <property type="match status" value="1"/>
</dbReference>
<feature type="domain" description="RNA polymerase sigma factor 70 region 4 type 2" evidence="6">
    <location>
        <begin position="102"/>
        <end position="153"/>
    </location>
</feature>
<dbReference type="SUPFAM" id="SSF88659">
    <property type="entry name" value="Sigma3 and sigma4 domains of RNA polymerase sigma factors"/>
    <property type="match status" value="1"/>
</dbReference>
<dbReference type="InterPro" id="IPR013325">
    <property type="entry name" value="RNA_pol_sigma_r2"/>
</dbReference>
<comment type="similarity">
    <text evidence="1">Belongs to the sigma-70 factor family. ECF subfamily.</text>
</comment>
<dbReference type="GO" id="GO:0016987">
    <property type="term" value="F:sigma factor activity"/>
    <property type="evidence" value="ECO:0007669"/>
    <property type="project" value="UniProtKB-KW"/>
</dbReference>
<dbReference type="Proteomes" id="UP000539313">
    <property type="component" value="Unassembled WGS sequence"/>
</dbReference>
<gene>
    <name evidence="7" type="ORF">HNR21_001353</name>
</gene>
<dbReference type="Gene3D" id="1.10.10.10">
    <property type="entry name" value="Winged helix-like DNA-binding domain superfamily/Winged helix DNA-binding domain"/>
    <property type="match status" value="1"/>
</dbReference>